<sequence>MYICFRSALPALLKLTFPLAFENSDTGYKARAKINNPDASVGVVVLIRWLQSALIPFVTTQSVAEDGGY</sequence>
<evidence type="ECO:0000313" key="2">
    <source>
        <dbReference type="Proteomes" id="UP000663454"/>
    </source>
</evidence>
<proteinExistence type="predicted"/>
<gene>
    <name evidence="1" type="ORF">DWB79_06660</name>
</gene>
<dbReference type="Proteomes" id="UP000663454">
    <property type="component" value="Chromosome"/>
</dbReference>
<evidence type="ECO:0000313" key="1">
    <source>
        <dbReference type="EMBL" id="QSH97429.1"/>
    </source>
</evidence>
<reference evidence="1 2" key="1">
    <citation type="submission" date="2018-08" db="EMBL/GenBank/DDBJ databases">
        <authorList>
            <person name="Clegg S.R."/>
            <person name="Carter S.D."/>
            <person name="Radford A.D."/>
            <person name="Darby A."/>
            <person name="Hall N."/>
            <person name="Birtles R."/>
            <person name="Evans N.J."/>
        </authorList>
    </citation>
    <scope>NUCLEOTIDE SEQUENCE [LARGE SCALE GENOMIC DNA]</scope>
    <source>
        <strain evidence="1 2">ATCC 700293</strain>
    </source>
</reference>
<dbReference type="EMBL" id="CP031393">
    <property type="protein sequence ID" value="QSH97429.1"/>
    <property type="molecule type" value="Genomic_DNA"/>
</dbReference>
<protein>
    <submittedName>
        <fullName evidence="1">Uncharacterized protein</fullName>
    </submittedName>
</protein>
<organism evidence="1 2">
    <name type="scientific">Treponema medium</name>
    <dbReference type="NCBI Taxonomy" id="58231"/>
    <lineage>
        <taxon>Bacteria</taxon>
        <taxon>Pseudomonadati</taxon>
        <taxon>Spirochaetota</taxon>
        <taxon>Spirochaetia</taxon>
        <taxon>Spirochaetales</taxon>
        <taxon>Treponemataceae</taxon>
        <taxon>Treponema</taxon>
    </lineage>
</organism>
<keyword evidence="2" id="KW-1185">Reference proteome</keyword>
<name>A0ABX7LWS9_TREMD</name>
<accession>A0ABX7LWS9</accession>